<evidence type="ECO:0000313" key="2">
    <source>
        <dbReference type="Proteomes" id="UP001321741"/>
    </source>
</evidence>
<accession>A0ABM8BHM6</accession>
<evidence type="ECO:0000313" key="1">
    <source>
        <dbReference type="EMBL" id="BDR60787.1"/>
    </source>
</evidence>
<keyword evidence="2" id="KW-1185">Reference proteome</keyword>
<gene>
    <name evidence="1" type="ORF">KIM322_10480</name>
</gene>
<dbReference type="EMBL" id="AP026803">
    <property type="protein sequence ID" value="BDR60787.1"/>
    <property type="molecule type" value="Genomic_DNA"/>
</dbReference>
<sequence>MDQNMDPQKQENLLVYFNFLREERKIESHLEKSLDNTIYFCVYSDKDFFTVLQWLGLVGAFFNFGKATEVDDIHDFMYEITITDYGLDLGKILKKASELGLDVSKYLK</sequence>
<proteinExistence type="predicted"/>
<organism evidence="1 2">
    <name type="scientific">Lactobacillus xylocopicola</name>
    <dbReference type="NCBI Taxonomy" id="2976676"/>
    <lineage>
        <taxon>Bacteria</taxon>
        <taxon>Bacillati</taxon>
        <taxon>Bacillota</taxon>
        <taxon>Bacilli</taxon>
        <taxon>Lactobacillales</taxon>
        <taxon>Lactobacillaceae</taxon>
        <taxon>Lactobacillus</taxon>
    </lineage>
</organism>
<dbReference type="Proteomes" id="UP001321741">
    <property type="component" value="Chromosome"/>
</dbReference>
<reference evidence="1 2" key="1">
    <citation type="journal article" date="2023" name="Microbiol. Spectr.">
        <title>Symbiosis of Carpenter Bees with Uncharacterized Lactic Acid Bacteria Showing NAD Auxotrophy.</title>
        <authorList>
            <person name="Kawasaki S."/>
            <person name="Ozawa K."/>
            <person name="Mori T."/>
            <person name="Yamamoto A."/>
            <person name="Ito M."/>
            <person name="Ohkuma M."/>
            <person name="Sakamoto M."/>
            <person name="Matsutani M."/>
        </authorList>
    </citation>
    <scope>NUCLEOTIDE SEQUENCE [LARGE SCALE GENOMIC DNA]</scope>
    <source>
        <strain evidence="1 2">Kim32-2</strain>
    </source>
</reference>
<protein>
    <submittedName>
        <fullName evidence="1">Uncharacterized protein</fullName>
    </submittedName>
</protein>
<name>A0ABM8BHM6_9LACO</name>